<evidence type="ECO:0000256" key="3">
    <source>
        <dbReference type="ARBA" id="ARBA00022833"/>
    </source>
</evidence>
<organism evidence="6 7">
    <name type="scientific">Varanus komodoensis</name>
    <name type="common">Komodo dragon</name>
    <dbReference type="NCBI Taxonomy" id="61221"/>
    <lineage>
        <taxon>Eukaryota</taxon>
        <taxon>Metazoa</taxon>
        <taxon>Chordata</taxon>
        <taxon>Craniata</taxon>
        <taxon>Vertebrata</taxon>
        <taxon>Euteleostomi</taxon>
        <taxon>Lepidosauria</taxon>
        <taxon>Squamata</taxon>
        <taxon>Bifurcata</taxon>
        <taxon>Unidentata</taxon>
        <taxon>Episquamata</taxon>
        <taxon>Toxicofera</taxon>
        <taxon>Anguimorpha</taxon>
        <taxon>Paleoanguimorpha</taxon>
        <taxon>Varanoidea</taxon>
        <taxon>Varanidae</taxon>
        <taxon>Varanus</taxon>
    </lineage>
</organism>
<dbReference type="SUPFAM" id="SSF57845">
    <property type="entry name" value="B-box zinc-binding domain"/>
    <property type="match status" value="1"/>
</dbReference>
<dbReference type="Ensembl" id="ENSVKKT00000020073.1">
    <property type="protein sequence ID" value="ENSVKKP00000019592.1"/>
    <property type="gene ID" value="ENSVKKG00000013259.1"/>
</dbReference>
<keyword evidence="7" id="KW-1185">Reference proteome</keyword>
<evidence type="ECO:0000256" key="1">
    <source>
        <dbReference type="ARBA" id="ARBA00022723"/>
    </source>
</evidence>
<dbReference type="InterPro" id="IPR050143">
    <property type="entry name" value="TRIM/RBCC"/>
</dbReference>
<sequence>LIPAGPRYPSETWCSLCRVYCPDPVCLPCGHNFCTACIGQRLGEPKLNISCLECGATARKRNLRPIKPPPLLASLVVERPKRQRLDSAPTGAAVAAPLKLFCKVEQKLMCFACAASKGQATETFVPVEEALGQYKVSLQSLLVTVSQLENKSLHAEICLLLDGDC</sequence>
<keyword evidence="2 4" id="KW-0863">Zinc-finger</keyword>
<feature type="domain" description="RING-type" evidence="5">
    <location>
        <begin position="14"/>
        <end position="54"/>
    </location>
</feature>
<dbReference type="InterPro" id="IPR001841">
    <property type="entry name" value="Znf_RING"/>
</dbReference>
<evidence type="ECO:0000256" key="2">
    <source>
        <dbReference type="ARBA" id="ARBA00022771"/>
    </source>
</evidence>
<dbReference type="Gene3D" id="3.30.160.60">
    <property type="entry name" value="Classic Zinc Finger"/>
    <property type="match status" value="1"/>
</dbReference>
<dbReference type="AlphaFoldDB" id="A0A8D2LBD8"/>
<dbReference type="Proteomes" id="UP000694545">
    <property type="component" value="Unplaced"/>
</dbReference>
<evidence type="ECO:0000313" key="7">
    <source>
        <dbReference type="Proteomes" id="UP000694545"/>
    </source>
</evidence>
<keyword evidence="1" id="KW-0479">Metal-binding</keyword>
<proteinExistence type="predicted"/>
<keyword evidence="3" id="KW-0862">Zinc</keyword>
<dbReference type="PANTHER" id="PTHR24103">
    <property type="entry name" value="E3 UBIQUITIN-PROTEIN LIGASE TRIM"/>
    <property type="match status" value="1"/>
</dbReference>
<accession>A0A8D2LBD8</accession>
<reference evidence="6" key="1">
    <citation type="submission" date="2025-08" db="UniProtKB">
        <authorList>
            <consortium name="Ensembl"/>
        </authorList>
    </citation>
    <scope>IDENTIFICATION</scope>
</reference>
<evidence type="ECO:0000313" key="6">
    <source>
        <dbReference type="Ensembl" id="ENSVKKP00000019592.1"/>
    </source>
</evidence>
<dbReference type="InterPro" id="IPR017907">
    <property type="entry name" value="Znf_RING_CS"/>
</dbReference>
<dbReference type="SUPFAM" id="SSF57850">
    <property type="entry name" value="RING/U-box"/>
    <property type="match status" value="1"/>
</dbReference>
<name>A0A8D2LBD8_VARKO</name>
<dbReference type="PROSITE" id="PS00518">
    <property type="entry name" value="ZF_RING_1"/>
    <property type="match status" value="1"/>
</dbReference>
<evidence type="ECO:0000259" key="5">
    <source>
        <dbReference type="PROSITE" id="PS50089"/>
    </source>
</evidence>
<protein>
    <recommendedName>
        <fullName evidence="5">RING-type domain-containing protein</fullName>
    </recommendedName>
</protein>
<dbReference type="Gene3D" id="3.30.40.10">
    <property type="entry name" value="Zinc/RING finger domain, C3HC4 (zinc finger)"/>
    <property type="match status" value="1"/>
</dbReference>
<dbReference type="PROSITE" id="PS50089">
    <property type="entry name" value="ZF_RING_2"/>
    <property type="match status" value="1"/>
</dbReference>
<dbReference type="InterPro" id="IPR013083">
    <property type="entry name" value="Znf_RING/FYVE/PHD"/>
</dbReference>
<reference evidence="6" key="2">
    <citation type="submission" date="2025-09" db="UniProtKB">
        <authorList>
            <consortium name="Ensembl"/>
        </authorList>
    </citation>
    <scope>IDENTIFICATION</scope>
</reference>
<dbReference type="SMART" id="SM00184">
    <property type="entry name" value="RING"/>
    <property type="match status" value="1"/>
</dbReference>
<evidence type="ECO:0000256" key="4">
    <source>
        <dbReference type="PROSITE-ProRule" id="PRU00175"/>
    </source>
</evidence>
<dbReference type="GO" id="GO:0008270">
    <property type="term" value="F:zinc ion binding"/>
    <property type="evidence" value="ECO:0007669"/>
    <property type="project" value="UniProtKB-KW"/>
</dbReference>